<dbReference type="Proteomes" id="UP000024404">
    <property type="component" value="Unassembled WGS sequence"/>
</dbReference>
<reference evidence="3" key="1">
    <citation type="submission" date="2013-10" db="EMBL/GenBank/DDBJ databases">
        <title>Genome sequencing of Onchocerca volvulus.</title>
        <authorList>
            <person name="Cotton J."/>
            <person name="Tsai J."/>
            <person name="Stanley E."/>
            <person name="Tracey A."/>
            <person name="Holroyd N."/>
            <person name="Lustigman S."/>
            <person name="Berriman M."/>
        </authorList>
    </citation>
    <scope>NUCLEOTIDE SEQUENCE</scope>
</reference>
<reference evidence="2" key="2">
    <citation type="submission" date="2022-06" db="UniProtKB">
        <authorList>
            <consortium name="EnsemblMetazoa"/>
        </authorList>
    </citation>
    <scope>IDENTIFICATION</scope>
</reference>
<feature type="transmembrane region" description="Helical" evidence="1">
    <location>
        <begin position="122"/>
        <end position="143"/>
    </location>
</feature>
<feature type="transmembrane region" description="Helical" evidence="1">
    <location>
        <begin position="84"/>
        <end position="107"/>
    </location>
</feature>
<keyword evidence="1" id="KW-0812">Transmembrane</keyword>
<protein>
    <submittedName>
        <fullName evidence="2">Uncharacterized protein</fullName>
    </submittedName>
</protein>
<dbReference type="AlphaFoldDB" id="A0A8R1U2M9"/>
<keyword evidence="1" id="KW-1133">Transmembrane helix</keyword>
<accession>A0A8R1U2M9</accession>
<feature type="transmembrane region" description="Helical" evidence="1">
    <location>
        <begin position="12"/>
        <end position="31"/>
    </location>
</feature>
<dbReference type="EMBL" id="CMVM020000293">
    <property type="status" value="NOT_ANNOTATED_CDS"/>
    <property type="molecule type" value="Genomic_DNA"/>
</dbReference>
<evidence type="ECO:0000313" key="2">
    <source>
        <dbReference type="EnsemblMetazoa" id="OVOC9788.1"/>
    </source>
</evidence>
<proteinExistence type="predicted"/>
<organism evidence="2 3">
    <name type="scientific">Onchocerca volvulus</name>
    <dbReference type="NCBI Taxonomy" id="6282"/>
    <lineage>
        <taxon>Eukaryota</taxon>
        <taxon>Metazoa</taxon>
        <taxon>Ecdysozoa</taxon>
        <taxon>Nematoda</taxon>
        <taxon>Chromadorea</taxon>
        <taxon>Rhabditida</taxon>
        <taxon>Spirurina</taxon>
        <taxon>Spiruromorpha</taxon>
        <taxon>Filarioidea</taxon>
        <taxon>Onchocercidae</taxon>
        <taxon>Onchocerca</taxon>
    </lineage>
</organism>
<evidence type="ECO:0000313" key="3">
    <source>
        <dbReference type="Proteomes" id="UP000024404"/>
    </source>
</evidence>
<sequence length="157" mass="18203">MTEAIIRRMIRSYYIIVLFLILFVTCNEGNTTNLDIRDEKHVVIKYVAVLLFIFFLLYSIISNSLMATTVLFCRKQDSPYSQAFVLIALQLIISNFASFIPQIVVVLPEILQNQNSTNGKLFYLHLTDIFTLAPFLYSTELLFNSFKNNIRNYCYGT</sequence>
<name>A0A8R1U2M9_ONCVO</name>
<keyword evidence="1" id="KW-0472">Membrane</keyword>
<feature type="transmembrane region" description="Helical" evidence="1">
    <location>
        <begin position="43"/>
        <end position="72"/>
    </location>
</feature>
<keyword evidence="3" id="KW-1185">Reference proteome</keyword>
<evidence type="ECO:0000256" key="1">
    <source>
        <dbReference type="SAM" id="Phobius"/>
    </source>
</evidence>
<dbReference type="EnsemblMetazoa" id="OVOC9788.1">
    <property type="protein sequence ID" value="OVOC9788.1"/>
    <property type="gene ID" value="WBGene00246597"/>
</dbReference>